<dbReference type="InterPro" id="IPR018060">
    <property type="entry name" value="HTH_AraC"/>
</dbReference>
<evidence type="ECO:0000259" key="4">
    <source>
        <dbReference type="PROSITE" id="PS01124"/>
    </source>
</evidence>
<dbReference type="PROSITE" id="PS01124">
    <property type="entry name" value="HTH_ARAC_FAMILY_2"/>
    <property type="match status" value="1"/>
</dbReference>
<dbReference type="InterPro" id="IPR014710">
    <property type="entry name" value="RmlC-like_jellyroll"/>
</dbReference>
<dbReference type="InterPro" id="IPR037923">
    <property type="entry name" value="HTH-like"/>
</dbReference>
<keyword evidence="2" id="KW-0238">DNA-binding</keyword>
<keyword evidence="3" id="KW-0804">Transcription</keyword>
<dbReference type="GO" id="GO:0043565">
    <property type="term" value="F:sequence-specific DNA binding"/>
    <property type="evidence" value="ECO:0007669"/>
    <property type="project" value="InterPro"/>
</dbReference>
<proteinExistence type="predicted"/>
<reference evidence="5 6" key="1">
    <citation type="submission" date="2018-06" db="EMBL/GenBank/DDBJ databases">
        <title>Noncontiguous genome sequence of Ruminococcaceae bacterium ASD2818.</title>
        <authorList>
            <person name="Chaplin A.V."/>
            <person name="Sokolova S.R."/>
            <person name="Kochetkova T.O."/>
            <person name="Goltsov A.Y."/>
            <person name="Trofimov D.Y."/>
            <person name="Efimov B.A."/>
        </authorList>
    </citation>
    <scope>NUCLEOTIDE SEQUENCE [LARGE SCALE GENOMIC DNA]</scope>
    <source>
        <strain evidence="5 6">ASD2818</strain>
    </source>
</reference>
<dbReference type="PROSITE" id="PS00041">
    <property type="entry name" value="HTH_ARAC_FAMILY_1"/>
    <property type="match status" value="1"/>
</dbReference>
<evidence type="ECO:0000256" key="1">
    <source>
        <dbReference type="ARBA" id="ARBA00023015"/>
    </source>
</evidence>
<dbReference type="InterPro" id="IPR003313">
    <property type="entry name" value="AraC-bd"/>
</dbReference>
<feature type="domain" description="HTH araC/xylS-type" evidence="4">
    <location>
        <begin position="196"/>
        <end position="294"/>
    </location>
</feature>
<evidence type="ECO:0000313" key="5">
    <source>
        <dbReference type="EMBL" id="RAQ25518.1"/>
    </source>
</evidence>
<dbReference type="InterPro" id="IPR020449">
    <property type="entry name" value="Tscrpt_reg_AraC-type_HTH"/>
</dbReference>
<comment type="caution">
    <text evidence="5">The sequence shown here is derived from an EMBL/GenBank/DDBJ whole genome shotgun (WGS) entry which is preliminary data.</text>
</comment>
<dbReference type="InterPro" id="IPR009057">
    <property type="entry name" value="Homeodomain-like_sf"/>
</dbReference>
<gene>
    <name evidence="5" type="ORF">DPQ25_10880</name>
</gene>
<dbReference type="Pfam" id="PF12833">
    <property type="entry name" value="HTH_18"/>
    <property type="match status" value="1"/>
</dbReference>
<protein>
    <recommendedName>
        <fullName evidence="4">HTH araC/xylS-type domain-containing protein</fullName>
    </recommendedName>
</protein>
<dbReference type="PANTHER" id="PTHR43280:SF28">
    <property type="entry name" value="HTH-TYPE TRANSCRIPTIONAL ACTIVATOR RHAS"/>
    <property type="match status" value="1"/>
</dbReference>
<dbReference type="Proteomes" id="UP000249377">
    <property type="component" value="Unassembled WGS sequence"/>
</dbReference>
<dbReference type="InterPro" id="IPR018062">
    <property type="entry name" value="HTH_AraC-typ_CS"/>
</dbReference>
<dbReference type="SUPFAM" id="SSF51215">
    <property type="entry name" value="Regulatory protein AraC"/>
    <property type="match status" value="1"/>
</dbReference>
<dbReference type="SMART" id="SM00342">
    <property type="entry name" value="HTH_ARAC"/>
    <property type="match status" value="1"/>
</dbReference>
<dbReference type="Pfam" id="PF02311">
    <property type="entry name" value="AraC_binding"/>
    <property type="match status" value="1"/>
</dbReference>
<dbReference type="Gene3D" id="1.10.10.60">
    <property type="entry name" value="Homeodomain-like"/>
    <property type="match status" value="2"/>
</dbReference>
<organism evidence="5 6">
    <name type="scientific">Hydrogeniiclostridium mannosilyticum</name>
    <dbReference type="NCBI Taxonomy" id="2764322"/>
    <lineage>
        <taxon>Bacteria</taxon>
        <taxon>Bacillati</taxon>
        <taxon>Bacillota</taxon>
        <taxon>Clostridia</taxon>
        <taxon>Eubacteriales</taxon>
        <taxon>Acutalibacteraceae</taxon>
        <taxon>Hydrogeniiclostridium</taxon>
    </lineage>
</organism>
<evidence type="ECO:0000313" key="6">
    <source>
        <dbReference type="Proteomes" id="UP000249377"/>
    </source>
</evidence>
<accession>A0A328U9W7</accession>
<dbReference type="Gene3D" id="2.60.120.10">
    <property type="entry name" value="Jelly Rolls"/>
    <property type="match status" value="1"/>
</dbReference>
<dbReference type="SUPFAM" id="SSF46689">
    <property type="entry name" value="Homeodomain-like"/>
    <property type="match status" value="2"/>
</dbReference>
<evidence type="ECO:0000256" key="2">
    <source>
        <dbReference type="ARBA" id="ARBA00023125"/>
    </source>
</evidence>
<name>A0A328U9W7_9FIRM</name>
<keyword evidence="1" id="KW-0805">Transcription regulation</keyword>
<dbReference type="PRINTS" id="PR00032">
    <property type="entry name" value="HTHARAC"/>
</dbReference>
<keyword evidence="6" id="KW-1185">Reference proteome</keyword>
<dbReference type="AlphaFoldDB" id="A0A328U9W7"/>
<dbReference type="PANTHER" id="PTHR43280">
    <property type="entry name" value="ARAC-FAMILY TRANSCRIPTIONAL REGULATOR"/>
    <property type="match status" value="1"/>
</dbReference>
<dbReference type="EMBL" id="QLYR01000008">
    <property type="protein sequence ID" value="RAQ25518.1"/>
    <property type="molecule type" value="Genomic_DNA"/>
</dbReference>
<evidence type="ECO:0000256" key="3">
    <source>
        <dbReference type="ARBA" id="ARBA00023163"/>
    </source>
</evidence>
<dbReference type="GO" id="GO:0003700">
    <property type="term" value="F:DNA-binding transcription factor activity"/>
    <property type="evidence" value="ECO:0007669"/>
    <property type="project" value="InterPro"/>
</dbReference>
<sequence>MMNPIFHQVLSLDEIDPRVNYMNIIQCEPNGVYGPRMIYDYHFMYVMRGKGEIEINGTAYHAGEGDLFFNEPGVVHNILPDPSDPFLLNGLHFTFLPHEKLPYPIGPLEVSLFRREQIVERVSFKDFSGFPNHIDCREDVQVGEKLLAVTREYEEQKRYCKTRIDGLLKAWLAYVAQLVEVGGKAQPEARTKQSLRGVIDFIHAHYNEPLTYEMLGQQFSFHPNYINRMLRAWSGYSLHQYVLNLRMKKALDMLVYTSVPLGNIAALVGYEDVSYFTRIFKKKMGCTPGQVRKNTIPW</sequence>